<gene>
    <name evidence="4" type="ORF">P4T90_05770</name>
</gene>
<dbReference type="InterPro" id="IPR051398">
    <property type="entry name" value="Polysacch_Deacetylase"/>
</dbReference>
<dbReference type="Gene3D" id="3.20.20.370">
    <property type="entry name" value="Glycoside hydrolase/deacetylase"/>
    <property type="match status" value="1"/>
</dbReference>
<dbReference type="PANTHER" id="PTHR34216:SF3">
    <property type="entry name" value="POLY-BETA-1,6-N-ACETYL-D-GLUCOSAMINE N-DEACETYLASE"/>
    <property type="match status" value="1"/>
</dbReference>
<evidence type="ECO:0000256" key="1">
    <source>
        <dbReference type="ARBA" id="ARBA00004613"/>
    </source>
</evidence>
<evidence type="ECO:0000313" key="5">
    <source>
        <dbReference type="Proteomes" id="UP001341444"/>
    </source>
</evidence>
<reference evidence="4 5" key="1">
    <citation type="submission" date="2023-03" db="EMBL/GenBank/DDBJ databases">
        <title>Bacillus Genome Sequencing.</title>
        <authorList>
            <person name="Dunlap C."/>
        </authorList>
    </citation>
    <scope>NUCLEOTIDE SEQUENCE [LARGE SCALE GENOMIC DNA]</scope>
    <source>
        <strain evidence="4 5">B-23453</strain>
    </source>
</reference>
<sequence length="263" mass="29576">MRTNINTDQIHYMNTAKESVDTTGWSKTNTPVHIPILMFHSISSGNSLRVPKEQFQQEMKWLKDNGYYTLSPEEALTVLTENKEPSKKIVLITFDDGYKDNYTVAYPILKKYGMKATIFMIGKAIGYKTHLSEKQMLDMSQHDISIESHTISHLDLNSLPAKQQEFELDHSKVLFDKMFKQNTIMLAYPSGRYNNETLAIAKAAGYKMAVTTEPGSAASDEGMLTLHRVRISPGMTLPAFARLMEIYGIGTSGAQALKSTKHV</sequence>
<dbReference type="SUPFAM" id="SSF88713">
    <property type="entry name" value="Glycoside hydrolase/deacetylase"/>
    <property type="match status" value="1"/>
</dbReference>
<dbReference type="InterPro" id="IPR002509">
    <property type="entry name" value="NODB_dom"/>
</dbReference>
<dbReference type="Pfam" id="PF01522">
    <property type="entry name" value="Polysacc_deac_1"/>
    <property type="match status" value="1"/>
</dbReference>
<dbReference type="PANTHER" id="PTHR34216">
    <property type="match status" value="1"/>
</dbReference>
<dbReference type="Proteomes" id="UP001341444">
    <property type="component" value="Unassembled WGS sequence"/>
</dbReference>
<keyword evidence="2" id="KW-0732">Signal</keyword>
<evidence type="ECO:0000313" key="4">
    <source>
        <dbReference type="EMBL" id="MED1202599.1"/>
    </source>
</evidence>
<dbReference type="InterPro" id="IPR011330">
    <property type="entry name" value="Glyco_hydro/deAcase_b/a-brl"/>
</dbReference>
<name>A0ABU6MDT9_9BACI</name>
<keyword evidence="5" id="KW-1185">Reference proteome</keyword>
<comment type="subcellular location">
    <subcellularLocation>
        <location evidence="1">Secreted</location>
    </subcellularLocation>
</comment>
<dbReference type="CDD" id="cd10918">
    <property type="entry name" value="CE4_NodB_like_5s_6s"/>
    <property type="match status" value="1"/>
</dbReference>
<feature type="domain" description="NodB homology" evidence="3">
    <location>
        <begin position="88"/>
        <end position="263"/>
    </location>
</feature>
<organism evidence="4 5">
    <name type="scientific">Heyndrickxia acidicola</name>
    <dbReference type="NCBI Taxonomy" id="209389"/>
    <lineage>
        <taxon>Bacteria</taxon>
        <taxon>Bacillati</taxon>
        <taxon>Bacillota</taxon>
        <taxon>Bacilli</taxon>
        <taxon>Bacillales</taxon>
        <taxon>Bacillaceae</taxon>
        <taxon>Heyndrickxia</taxon>
    </lineage>
</organism>
<comment type="caution">
    <text evidence="4">The sequence shown here is derived from an EMBL/GenBank/DDBJ whole genome shotgun (WGS) entry which is preliminary data.</text>
</comment>
<accession>A0ABU6MDT9</accession>
<proteinExistence type="predicted"/>
<dbReference type="PROSITE" id="PS51677">
    <property type="entry name" value="NODB"/>
    <property type="match status" value="1"/>
</dbReference>
<evidence type="ECO:0000256" key="2">
    <source>
        <dbReference type="ARBA" id="ARBA00022729"/>
    </source>
</evidence>
<dbReference type="EMBL" id="JARMAB010000007">
    <property type="protein sequence ID" value="MED1202599.1"/>
    <property type="molecule type" value="Genomic_DNA"/>
</dbReference>
<evidence type="ECO:0000259" key="3">
    <source>
        <dbReference type="PROSITE" id="PS51677"/>
    </source>
</evidence>
<protein>
    <submittedName>
        <fullName evidence="4">Polysaccharide deacetylase family protein</fullName>
    </submittedName>
</protein>